<dbReference type="KEGG" id="vte:BHY08_03440"/>
<dbReference type="Pfam" id="PF13180">
    <property type="entry name" value="PDZ_2"/>
    <property type="match status" value="1"/>
</dbReference>
<feature type="domain" description="Lon proteolytic" evidence="3">
    <location>
        <begin position="235"/>
        <end position="339"/>
    </location>
</feature>
<dbReference type="InterPro" id="IPR001478">
    <property type="entry name" value="PDZ"/>
</dbReference>
<dbReference type="STRING" id="519472.BHY08_03440"/>
<feature type="transmembrane region" description="Helical" evidence="2">
    <location>
        <begin position="12"/>
        <end position="33"/>
    </location>
</feature>
<gene>
    <name evidence="4" type="ORF">BHY08_03440</name>
</gene>
<keyword evidence="1" id="KW-0720">Serine protease</keyword>
<organism evidence="4 5">
    <name type="scientific">Vagococcus teuberi</name>
    <dbReference type="NCBI Taxonomy" id="519472"/>
    <lineage>
        <taxon>Bacteria</taxon>
        <taxon>Bacillati</taxon>
        <taxon>Bacillota</taxon>
        <taxon>Bacilli</taxon>
        <taxon>Lactobacillales</taxon>
        <taxon>Enterococcaceae</taxon>
        <taxon>Vagococcus</taxon>
    </lineage>
</organism>
<dbReference type="Proteomes" id="UP000191200">
    <property type="component" value="Chromosome"/>
</dbReference>
<dbReference type="InterPro" id="IPR027065">
    <property type="entry name" value="Lon_Prtase"/>
</dbReference>
<dbReference type="InterPro" id="IPR036034">
    <property type="entry name" value="PDZ_sf"/>
</dbReference>
<dbReference type="InterPro" id="IPR014721">
    <property type="entry name" value="Ribsml_uS5_D2-typ_fold_subgr"/>
</dbReference>
<evidence type="ECO:0000259" key="3">
    <source>
        <dbReference type="PROSITE" id="PS51786"/>
    </source>
</evidence>
<feature type="active site" evidence="1">
    <location>
        <position position="282"/>
    </location>
</feature>
<dbReference type="GO" id="GO:0030163">
    <property type="term" value="P:protein catabolic process"/>
    <property type="evidence" value="ECO:0007669"/>
    <property type="project" value="InterPro"/>
</dbReference>
<dbReference type="PROSITE" id="PS51786">
    <property type="entry name" value="LON_PROTEOLYTIC"/>
    <property type="match status" value="1"/>
</dbReference>
<keyword evidence="5" id="KW-1185">Reference proteome</keyword>
<dbReference type="GO" id="GO:0005524">
    <property type="term" value="F:ATP binding"/>
    <property type="evidence" value="ECO:0007669"/>
    <property type="project" value="InterPro"/>
</dbReference>
<dbReference type="GO" id="GO:0004252">
    <property type="term" value="F:serine-type endopeptidase activity"/>
    <property type="evidence" value="ECO:0007669"/>
    <property type="project" value="UniProtKB-UniRule"/>
</dbReference>
<keyword evidence="1" id="KW-0645">Protease</keyword>
<dbReference type="GO" id="GO:0004176">
    <property type="term" value="F:ATP-dependent peptidase activity"/>
    <property type="evidence" value="ECO:0007669"/>
    <property type="project" value="UniProtKB-UniRule"/>
</dbReference>
<dbReference type="OrthoDB" id="2356897at2"/>
<accession>A0A1J0A4U6</accession>
<keyword evidence="2" id="KW-0812">Transmembrane</keyword>
<dbReference type="SUPFAM" id="SSF50156">
    <property type="entry name" value="PDZ domain-like"/>
    <property type="match status" value="1"/>
</dbReference>
<dbReference type="Pfam" id="PF05362">
    <property type="entry name" value="Lon_C"/>
    <property type="match status" value="1"/>
</dbReference>
<dbReference type="Gene3D" id="2.30.42.10">
    <property type="match status" value="1"/>
</dbReference>
<dbReference type="AlphaFoldDB" id="A0A1J0A4U6"/>
<keyword evidence="2" id="KW-0472">Membrane</keyword>
<dbReference type="EMBL" id="CP017267">
    <property type="protein sequence ID" value="APB30968.1"/>
    <property type="molecule type" value="Genomic_DNA"/>
</dbReference>
<keyword evidence="1" id="KW-0378">Hydrolase</keyword>
<sequence length="341" mass="37713">MKKEHLKNKSFYLKLIVLLIGIVVLVYPLPYYIESPGSADKLNDIITVDGKKDTEKGSFMMTTVQVQNANVLTILLSQFNKNSELVPKQDILGDSDSREYNRIQTYNMENSKNEAIQIALELADIPYKRVYKGIYVLSVADYSSFYQKLEVGDLIQKLDNRTVLQSDEFIQSLQKLSVDDSVNIGFERDGKEGSAKGKVIKLPKLDRPGIGVTVVDQTTIDTDKKIEFNTKGVSGPSAGLMFSLELYSMLSHKDLKQGRNIAGTGTINDKGEVGDIGGIEKKVVAAEKAGATIFFAPNNKTDGKTNYEVAKESAKKNKLSLTIVPVKTIQDAIGYLEKHTT</sequence>
<comment type="catalytic activity">
    <reaction evidence="1">
        <text>Hydrolysis of proteins in presence of ATP.</text>
        <dbReference type="EC" id="3.4.21.53"/>
    </reaction>
</comment>
<evidence type="ECO:0000256" key="2">
    <source>
        <dbReference type="SAM" id="Phobius"/>
    </source>
</evidence>
<comment type="similarity">
    <text evidence="1">Belongs to the peptidase S16 family.</text>
</comment>
<dbReference type="RefSeq" id="WP_071456547.1">
    <property type="nucleotide sequence ID" value="NZ_CP017267.1"/>
</dbReference>
<dbReference type="PANTHER" id="PTHR10046">
    <property type="entry name" value="ATP DEPENDENT LON PROTEASE FAMILY MEMBER"/>
    <property type="match status" value="1"/>
</dbReference>
<evidence type="ECO:0000313" key="4">
    <source>
        <dbReference type="EMBL" id="APB30968.1"/>
    </source>
</evidence>
<reference evidence="4 5" key="1">
    <citation type="submission" date="2016-09" db="EMBL/GenBank/DDBJ databases">
        <title>Vagococcus teuberi sp. nov., isolated from the Malian artisanal sour milk fene.</title>
        <authorList>
            <person name="Wullschleger S."/>
            <person name="Seifert C."/>
            <person name="Baumgartner S."/>
            <person name="Lacroix C."/>
            <person name="Bonfoh B."/>
            <person name="Stevens M.J."/>
            <person name="Meile L."/>
        </authorList>
    </citation>
    <scope>NUCLEOTIDE SEQUENCE [LARGE SCALE GENOMIC DNA]</scope>
    <source>
        <strain evidence="4 5">DSM 21459</strain>
    </source>
</reference>
<protein>
    <recommendedName>
        <fullName evidence="1">endopeptidase La</fullName>
        <ecNumber evidence="1">3.4.21.53</ecNumber>
    </recommendedName>
</protein>
<feature type="active site" evidence="1">
    <location>
        <position position="237"/>
    </location>
</feature>
<keyword evidence="2" id="KW-1133">Transmembrane helix</keyword>
<dbReference type="InterPro" id="IPR008269">
    <property type="entry name" value="Lon_proteolytic"/>
</dbReference>
<dbReference type="InterPro" id="IPR020568">
    <property type="entry name" value="Ribosomal_Su5_D2-typ_SF"/>
</dbReference>
<dbReference type="NCBIfam" id="NF041438">
    <property type="entry name" value="SepM_fam_S16"/>
    <property type="match status" value="1"/>
</dbReference>
<evidence type="ECO:0000313" key="5">
    <source>
        <dbReference type="Proteomes" id="UP000191200"/>
    </source>
</evidence>
<name>A0A1J0A4U6_9ENTE</name>
<dbReference type="EC" id="3.4.21.53" evidence="1"/>
<dbReference type="GO" id="GO:0006508">
    <property type="term" value="P:proteolysis"/>
    <property type="evidence" value="ECO:0007669"/>
    <property type="project" value="UniProtKB-KW"/>
</dbReference>
<proteinExistence type="inferred from homology"/>
<dbReference type="Gene3D" id="3.30.230.10">
    <property type="match status" value="1"/>
</dbReference>
<dbReference type="SUPFAM" id="SSF54211">
    <property type="entry name" value="Ribosomal protein S5 domain 2-like"/>
    <property type="match status" value="1"/>
</dbReference>
<evidence type="ECO:0000256" key="1">
    <source>
        <dbReference type="PROSITE-ProRule" id="PRU01122"/>
    </source>
</evidence>